<protein>
    <recommendedName>
        <fullName evidence="1">4-fold beta flower domain-containing protein</fullName>
    </recommendedName>
</protein>
<gene>
    <name evidence="2" type="ordered locus">Mesil_0297</name>
</gene>
<reference evidence="2 3" key="1">
    <citation type="journal article" date="2010" name="Stand. Genomic Sci.">
        <title>Complete genome sequence of Meiothermus silvanus type strain (VI-R2).</title>
        <authorList>
            <person name="Sikorski J."/>
            <person name="Tindall B.J."/>
            <person name="Lowry S."/>
            <person name="Lucas S."/>
            <person name="Nolan M."/>
            <person name="Copeland A."/>
            <person name="Glavina Del Rio T."/>
            <person name="Tice H."/>
            <person name="Cheng J.F."/>
            <person name="Han C."/>
            <person name="Pitluck S."/>
            <person name="Liolios K."/>
            <person name="Ivanova N."/>
            <person name="Mavromatis K."/>
            <person name="Mikhailova N."/>
            <person name="Pati A."/>
            <person name="Goodwin L."/>
            <person name="Chen A."/>
            <person name="Palaniappan K."/>
            <person name="Land M."/>
            <person name="Hauser L."/>
            <person name="Chang Y.J."/>
            <person name="Jeffries C.D."/>
            <person name="Rohde M."/>
            <person name="Goker M."/>
            <person name="Woyke T."/>
            <person name="Bristow J."/>
            <person name="Eisen J.A."/>
            <person name="Markowitz V."/>
            <person name="Hugenholtz P."/>
            <person name="Kyrpides N.C."/>
            <person name="Klenk H.P."/>
            <person name="Lapidus A."/>
        </authorList>
    </citation>
    <scope>NUCLEOTIDE SEQUENCE [LARGE SCALE GENOMIC DNA]</scope>
    <source>
        <strain evidence="3">ATCC 700542 / DSM 9946 / VI-R2</strain>
    </source>
</reference>
<proteinExistence type="predicted"/>
<evidence type="ECO:0000259" key="1">
    <source>
        <dbReference type="Pfam" id="PF21784"/>
    </source>
</evidence>
<keyword evidence="3" id="KW-1185">Reference proteome</keyword>
<dbReference type="OrthoDB" id="7068845at2"/>
<dbReference type="Pfam" id="PF21784">
    <property type="entry name" value="Bflower"/>
    <property type="match status" value="1"/>
</dbReference>
<dbReference type="KEGG" id="msv:Mesil_0297"/>
<dbReference type="AlphaFoldDB" id="D7BHK1"/>
<dbReference type="InterPro" id="IPR048911">
    <property type="entry name" value="Bflower"/>
</dbReference>
<dbReference type="EMBL" id="CP002042">
    <property type="protein sequence ID" value="ADH62239.1"/>
    <property type="molecule type" value="Genomic_DNA"/>
</dbReference>
<dbReference type="RefSeq" id="WP_013156846.1">
    <property type="nucleotide sequence ID" value="NC_014212.1"/>
</dbReference>
<dbReference type="Proteomes" id="UP000001916">
    <property type="component" value="Chromosome"/>
</dbReference>
<evidence type="ECO:0000313" key="2">
    <source>
        <dbReference type="EMBL" id="ADH62239.1"/>
    </source>
</evidence>
<accession>D7BHK1</accession>
<dbReference type="STRING" id="526227.Mesil_0297"/>
<dbReference type="eggNOG" id="ENOG5033CAF">
    <property type="taxonomic scope" value="Bacteria"/>
</dbReference>
<evidence type="ECO:0000313" key="3">
    <source>
        <dbReference type="Proteomes" id="UP000001916"/>
    </source>
</evidence>
<feature type="domain" description="4-fold beta flower" evidence="1">
    <location>
        <begin position="5"/>
        <end position="122"/>
    </location>
</feature>
<dbReference type="HOGENOM" id="CLU_1967909_0_0_0"/>
<name>D7BHK1_ALLS1</name>
<sequence length="129" mass="14389">MRTVLWDKNGEPILYHTGSGVVYTLANQPVGVLLEPGAGGYREVVDFMGRHHGWYRDGLMWDCEGYLFAFRKGVSAPLELPPAKPIRATLKPVPAPGYPLSLPSPLPQFKPKWSQYDVGSFFGIEKEVK</sequence>
<organism evidence="2 3">
    <name type="scientific">Allomeiothermus silvanus (strain ATCC 700542 / DSM 9946 / NBRC 106475 / NCIMB 13440 / VI-R2)</name>
    <name type="common">Thermus silvanus</name>
    <dbReference type="NCBI Taxonomy" id="526227"/>
    <lineage>
        <taxon>Bacteria</taxon>
        <taxon>Thermotogati</taxon>
        <taxon>Deinococcota</taxon>
        <taxon>Deinococci</taxon>
        <taxon>Thermales</taxon>
        <taxon>Thermaceae</taxon>
        <taxon>Allomeiothermus</taxon>
    </lineage>
</organism>